<feature type="compositionally biased region" description="Basic and acidic residues" evidence="1">
    <location>
        <begin position="19"/>
        <end position="36"/>
    </location>
</feature>
<evidence type="ECO:0000256" key="1">
    <source>
        <dbReference type="SAM" id="MobiDB-lite"/>
    </source>
</evidence>
<dbReference type="AlphaFoldDB" id="A0A401T8C2"/>
<sequence>MKTSSPRPGTHRQQGRQDQTPHRPLKAEDEPRDGRLQQRVACSSQTRSVPLNTFNRLTIESGQRVELASSTVRLAAHQHWTSAAPFTLSTASQPRDGPSEDVQSLGRLHRRPNTSRQLRVPKTKRCTSPCKPPTAILGPVTAVLAPLPRHRRTPGRAPHGVVALSLTDGMCRVGGKGQALRRQRAPESELRGTKRTGPLQHPRRGLASQGECD</sequence>
<name>A0A401T8C2_CHIPU</name>
<keyword evidence="3" id="KW-1185">Reference proteome</keyword>
<accession>A0A401T8C2</accession>
<feature type="region of interest" description="Disordered" evidence="1">
    <location>
        <begin position="1"/>
        <end position="49"/>
    </location>
</feature>
<feature type="region of interest" description="Disordered" evidence="1">
    <location>
        <begin position="174"/>
        <end position="213"/>
    </location>
</feature>
<reference evidence="2 3" key="1">
    <citation type="journal article" date="2018" name="Nat. Ecol. Evol.">
        <title>Shark genomes provide insights into elasmobranch evolution and the origin of vertebrates.</title>
        <authorList>
            <person name="Hara Y"/>
            <person name="Yamaguchi K"/>
            <person name="Onimaru K"/>
            <person name="Kadota M"/>
            <person name="Koyanagi M"/>
            <person name="Keeley SD"/>
            <person name="Tatsumi K"/>
            <person name="Tanaka K"/>
            <person name="Motone F"/>
            <person name="Kageyama Y"/>
            <person name="Nozu R"/>
            <person name="Adachi N"/>
            <person name="Nishimura O"/>
            <person name="Nakagawa R"/>
            <person name="Tanegashima C"/>
            <person name="Kiyatake I"/>
            <person name="Matsumoto R"/>
            <person name="Murakumo K"/>
            <person name="Nishida K"/>
            <person name="Terakita A"/>
            <person name="Kuratani S"/>
            <person name="Sato K"/>
            <person name="Hyodo S Kuraku.S."/>
        </authorList>
    </citation>
    <scope>NUCLEOTIDE SEQUENCE [LARGE SCALE GENOMIC DNA]</scope>
</reference>
<evidence type="ECO:0000313" key="2">
    <source>
        <dbReference type="EMBL" id="GCC38899.1"/>
    </source>
</evidence>
<dbReference type="EMBL" id="BEZZ01019274">
    <property type="protein sequence ID" value="GCC38899.1"/>
    <property type="molecule type" value="Genomic_DNA"/>
</dbReference>
<gene>
    <name evidence="2" type="ORF">chiPu_0023329</name>
</gene>
<organism evidence="2 3">
    <name type="scientific">Chiloscyllium punctatum</name>
    <name type="common">Brownbanded bambooshark</name>
    <name type="synonym">Hemiscyllium punctatum</name>
    <dbReference type="NCBI Taxonomy" id="137246"/>
    <lineage>
        <taxon>Eukaryota</taxon>
        <taxon>Metazoa</taxon>
        <taxon>Chordata</taxon>
        <taxon>Craniata</taxon>
        <taxon>Vertebrata</taxon>
        <taxon>Chondrichthyes</taxon>
        <taxon>Elasmobranchii</taxon>
        <taxon>Galeomorphii</taxon>
        <taxon>Galeoidea</taxon>
        <taxon>Orectolobiformes</taxon>
        <taxon>Hemiscylliidae</taxon>
        <taxon>Chiloscyllium</taxon>
    </lineage>
</organism>
<feature type="region of interest" description="Disordered" evidence="1">
    <location>
        <begin position="86"/>
        <end position="133"/>
    </location>
</feature>
<feature type="compositionally biased region" description="Basic residues" evidence="1">
    <location>
        <begin position="107"/>
        <end position="125"/>
    </location>
</feature>
<comment type="caution">
    <text evidence="2">The sequence shown here is derived from an EMBL/GenBank/DDBJ whole genome shotgun (WGS) entry which is preliminary data.</text>
</comment>
<proteinExistence type="predicted"/>
<protein>
    <submittedName>
        <fullName evidence="2">Uncharacterized protein</fullName>
    </submittedName>
</protein>
<dbReference type="Proteomes" id="UP000287033">
    <property type="component" value="Unassembled WGS sequence"/>
</dbReference>
<evidence type="ECO:0000313" key="3">
    <source>
        <dbReference type="Proteomes" id="UP000287033"/>
    </source>
</evidence>
<feature type="compositionally biased region" description="Polar residues" evidence="1">
    <location>
        <begin position="40"/>
        <end position="49"/>
    </location>
</feature>